<keyword evidence="3" id="KW-1185">Reference proteome</keyword>
<dbReference type="Gene3D" id="2.130.10.10">
    <property type="entry name" value="YVTN repeat-like/Quinoprotein amine dehydrogenase"/>
    <property type="match status" value="1"/>
</dbReference>
<gene>
    <name evidence="2" type="ORF">P691DRAFT_850153</name>
</gene>
<keyword evidence="2" id="KW-0413">Isomerase</keyword>
<dbReference type="SUPFAM" id="SSF75011">
    <property type="entry name" value="3-carboxy-cis,cis-mucoante lactonizing enzyme"/>
    <property type="match status" value="1"/>
</dbReference>
<dbReference type="Pfam" id="PF10282">
    <property type="entry name" value="Lactonase"/>
    <property type="match status" value="1"/>
</dbReference>
<dbReference type="EMBL" id="MU151119">
    <property type="protein sequence ID" value="KAF9449838.1"/>
    <property type="molecule type" value="Genomic_DNA"/>
</dbReference>
<dbReference type="GO" id="GO:0016853">
    <property type="term" value="F:isomerase activity"/>
    <property type="evidence" value="ECO:0007669"/>
    <property type="project" value="UniProtKB-KW"/>
</dbReference>
<comment type="caution">
    <text evidence="2">The sequence shown here is derived from an EMBL/GenBank/DDBJ whole genome shotgun (WGS) entry which is preliminary data.</text>
</comment>
<reference evidence="2" key="1">
    <citation type="submission" date="2020-11" db="EMBL/GenBank/DDBJ databases">
        <authorList>
            <consortium name="DOE Joint Genome Institute"/>
            <person name="Ahrendt S."/>
            <person name="Riley R."/>
            <person name="Andreopoulos W."/>
            <person name="Labutti K."/>
            <person name="Pangilinan J."/>
            <person name="Ruiz-Duenas F.J."/>
            <person name="Barrasa J.M."/>
            <person name="Sanchez-Garcia M."/>
            <person name="Camarero S."/>
            <person name="Miyauchi S."/>
            <person name="Serrano A."/>
            <person name="Linde D."/>
            <person name="Babiker R."/>
            <person name="Drula E."/>
            <person name="Ayuso-Fernandez I."/>
            <person name="Pacheco R."/>
            <person name="Padilla G."/>
            <person name="Ferreira P."/>
            <person name="Barriuso J."/>
            <person name="Kellner H."/>
            <person name="Castanera R."/>
            <person name="Alfaro M."/>
            <person name="Ramirez L."/>
            <person name="Pisabarro A.G."/>
            <person name="Kuo A."/>
            <person name="Tritt A."/>
            <person name="Lipzen A."/>
            <person name="He G."/>
            <person name="Yan M."/>
            <person name="Ng V."/>
            <person name="Cullen D."/>
            <person name="Martin F."/>
            <person name="Rosso M.-N."/>
            <person name="Henrissat B."/>
            <person name="Hibbett D."/>
            <person name="Martinez A.T."/>
            <person name="Grigoriev I.V."/>
        </authorList>
    </citation>
    <scope>NUCLEOTIDE SEQUENCE</scope>
    <source>
        <strain evidence="2">MF-IS2</strain>
    </source>
</reference>
<dbReference type="OrthoDB" id="9972196at2759"/>
<dbReference type="AlphaFoldDB" id="A0A9P5XED8"/>
<dbReference type="InterPro" id="IPR050282">
    <property type="entry name" value="Cycloisomerase_2"/>
</dbReference>
<organism evidence="2 3">
    <name type="scientific">Macrolepiota fuliginosa MF-IS2</name>
    <dbReference type="NCBI Taxonomy" id="1400762"/>
    <lineage>
        <taxon>Eukaryota</taxon>
        <taxon>Fungi</taxon>
        <taxon>Dikarya</taxon>
        <taxon>Basidiomycota</taxon>
        <taxon>Agaricomycotina</taxon>
        <taxon>Agaricomycetes</taxon>
        <taxon>Agaricomycetidae</taxon>
        <taxon>Agaricales</taxon>
        <taxon>Agaricineae</taxon>
        <taxon>Agaricaceae</taxon>
        <taxon>Macrolepiota</taxon>
    </lineage>
</organism>
<dbReference type="PANTHER" id="PTHR30344">
    <property type="entry name" value="6-PHOSPHOGLUCONOLACTONASE-RELATED"/>
    <property type="match status" value="1"/>
</dbReference>
<evidence type="ECO:0000313" key="3">
    <source>
        <dbReference type="Proteomes" id="UP000807342"/>
    </source>
</evidence>
<proteinExistence type="inferred from homology"/>
<protein>
    <submittedName>
        <fullName evidence="2">Isomerase YbhE</fullName>
    </submittedName>
</protein>
<dbReference type="InterPro" id="IPR015943">
    <property type="entry name" value="WD40/YVTN_repeat-like_dom_sf"/>
</dbReference>
<dbReference type="PANTHER" id="PTHR30344:SF7">
    <property type="entry name" value="DUF2415 DOMAIN-CONTAINING PROTEIN"/>
    <property type="match status" value="1"/>
</dbReference>
<sequence length="361" mass="38808">MVSFKILAGGYDVFIATYLFNPQTSSLSVASRSPTGLNVSWITQHPTNPIILYAVNENTPGALQSFIINSNGTLSAPQDTIPSDGNLPAFTVALSTGEVAVMNYDSGNGLVIPTVDSALRFNNDTPLITFPKPPDTVSHPHMVLEHGEEILVPDKGQDKIWRLARDTTNPALFAIQGIIPQPAGSGPRHIAIHEDRLFTLHELSSTLTVQVMPAAPNGTSPILSDVSIIPPNPPQGAVFAAAEILIPEPNERFPVPYIYVSNRNIGVQTSPKGDSVAIFELVNKGTKNEELQLVNQVFTGLDQIRGMEFGPADKGLDEFLIAAGVAGDAGTVMLKRTEGGRNMEIVARNLDIPTRSTFIWL</sequence>
<name>A0A9P5XED8_9AGAR</name>
<dbReference type="GO" id="GO:0017057">
    <property type="term" value="F:6-phosphogluconolactonase activity"/>
    <property type="evidence" value="ECO:0007669"/>
    <property type="project" value="TreeGrafter"/>
</dbReference>
<comment type="similarity">
    <text evidence="1">Belongs to the cycloisomerase 2 family.</text>
</comment>
<accession>A0A9P5XED8</accession>
<evidence type="ECO:0000256" key="1">
    <source>
        <dbReference type="ARBA" id="ARBA00005564"/>
    </source>
</evidence>
<dbReference type="Proteomes" id="UP000807342">
    <property type="component" value="Unassembled WGS sequence"/>
</dbReference>
<dbReference type="InterPro" id="IPR019405">
    <property type="entry name" value="Lactonase_7-beta_prop"/>
</dbReference>
<evidence type="ECO:0000313" key="2">
    <source>
        <dbReference type="EMBL" id="KAF9449838.1"/>
    </source>
</evidence>